<dbReference type="Proteomes" id="UP000030588">
    <property type="component" value="Unassembled WGS sequence"/>
</dbReference>
<sequence>MILKSLLLEEFQTTVNDNIWESVRDSALEKISAVAKQDQIEKKKSLNVILETVRKIPGGNISVTIRCINNSKYSLELSYFKLTLTDDSGNVYCNDVEPSNIRLNSEENKLYFLDFALGD</sequence>
<gene>
    <name evidence="1" type="ORF">NG54_17900</name>
</gene>
<dbReference type="AlphaFoldDB" id="A0A0A6VBZ9"/>
<organism evidence="1 2">
    <name type="scientific">Heyndrickxia ginsengihumi</name>
    <dbReference type="NCBI Taxonomy" id="363870"/>
    <lineage>
        <taxon>Bacteria</taxon>
        <taxon>Bacillati</taxon>
        <taxon>Bacillota</taxon>
        <taxon>Bacilli</taxon>
        <taxon>Bacillales</taxon>
        <taxon>Bacillaceae</taxon>
        <taxon>Heyndrickxia</taxon>
    </lineage>
</organism>
<dbReference type="EMBL" id="JRUN01000116">
    <property type="protein sequence ID" value="KHD84074.1"/>
    <property type="molecule type" value="Genomic_DNA"/>
</dbReference>
<proteinExistence type="predicted"/>
<name>A0A0A6VBZ9_9BACI</name>
<reference evidence="1 2" key="1">
    <citation type="submission" date="2014-10" db="EMBL/GenBank/DDBJ databases">
        <title>Draft genome of phytase producing Bacillus ginsengihumi strain M2.11.</title>
        <authorList>
            <person name="Toymentseva A."/>
            <person name="Boulygina E.A."/>
            <person name="Kazakov S.V."/>
            <person name="Kayumov I."/>
            <person name="Suleimanova A.D."/>
            <person name="Mardanova A.M."/>
            <person name="Maria S.N."/>
            <person name="Sergey M.Y."/>
            <person name="Sharipova M.R."/>
        </authorList>
    </citation>
    <scope>NUCLEOTIDE SEQUENCE [LARGE SCALE GENOMIC DNA]</scope>
    <source>
        <strain evidence="1 2">M2.11</strain>
    </source>
</reference>
<accession>A0A0A6VBZ9</accession>
<evidence type="ECO:0000313" key="1">
    <source>
        <dbReference type="EMBL" id="KHD84074.1"/>
    </source>
</evidence>
<comment type="caution">
    <text evidence="1">The sequence shown here is derived from an EMBL/GenBank/DDBJ whole genome shotgun (WGS) entry which is preliminary data.</text>
</comment>
<evidence type="ECO:0000313" key="2">
    <source>
        <dbReference type="Proteomes" id="UP000030588"/>
    </source>
</evidence>
<protein>
    <submittedName>
        <fullName evidence="1">Uncharacterized protein</fullName>
    </submittedName>
</protein>